<dbReference type="RefSeq" id="WP_244765506.1">
    <property type="nucleotide sequence ID" value="NZ_BSOP01000021.1"/>
</dbReference>
<feature type="transmembrane region" description="Helical" evidence="4">
    <location>
        <begin position="88"/>
        <end position="107"/>
    </location>
</feature>
<feature type="transmembrane region" description="Helical" evidence="4">
    <location>
        <begin position="56"/>
        <end position="76"/>
    </location>
</feature>
<feature type="transmembrane region" description="Helical" evidence="4">
    <location>
        <begin position="151"/>
        <end position="175"/>
    </location>
</feature>
<reference evidence="7" key="1">
    <citation type="journal article" date="2019" name="Int. J. Syst. Evol. Microbiol.">
        <title>The Global Catalogue of Microorganisms (GCM) 10K type strain sequencing project: providing services to taxonomists for standard genome sequencing and annotation.</title>
        <authorList>
            <consortium name="The Broad Institute Genomics Platform"/>
            <consortium name="The Broad Institute Genome Sequencing Center for Infectious Disease"/>
            <person name="Wu L."/>
            <person name="Ma J."/>
        </authorList>
    </citation>
    <scope>NUCLEOTIDE SEQUENCE [LARGE SCALE GENOMIC DNA]</scope>
    <source>
        <strain evidence="7">NBRC 102122</strain>
    </source>
</reference>
<proteinExistence type="predicted"/>
<evidence type="ECO:0000256" key="3">
    <source>
        <dbReference type="ARBA" id="ARBA00023163"/>
    </source>
</evidence>
<feature type="transmembrane region" description="Helical" evidence="4">
    <location>
        <begin position="113"/>
        <end position="130"/>
    </location>
</feature>
<dbReference type="SUPFAM" id="SSF46689">
    <property type="entry name" value="Homeodomain-like"/>
    <property type="match status" value="1"/>
</dbReference>
<evidence type="ECO:0000256" key="2">
    <source>
        <dbReference type="ARBA" id="ARBA00023125"/>
    </source>
</evidence>
<dbReference type="InterPro" id="IPR009057">
    <property type="entry name" value="Homeodomain-like_sf"/>
</dbReference>
<dbReference type="PANTHER" id="PTHR43280">
    <property type="entry name" value="ARAC-FAMILY TRANSCRIPTIONAL REGULATOR"/>
    <property type="match status" value="1"/>
</dbReference>
<name>A0ABQ5ZGN3_9HYPH</name>
<evidence type="ECO:0000259" key="5">
    <source>
        <dbReference type="PROSITE" id="PS01124"/>
    </source>
</evidence>
<accession>A0ABQ5ZGN3</accession>
<feature type="transmembrane region" description="Helical" evidence="4">
    <location>
        <begin position="6"/>
        <end position="24"/>
    </location>
</feature>
<dbReference type="SMART" id="SM00342">
    <property type="entry name" value="HTH_ARAC"/>
    <property type="match status" value="1"/>
</dbReference>
<evidence type="ECO:0000313" key="6">
    <source>
        <dbReference type="EMBL" id="GLR51985.1"/>
    </source>
</evidence>
<feature type="transmembrane region" description="Helical" evidence="4">
    <location>
        <begin position="181"/>
        <end position="201"/>
    </location>
</feature>
<keyword evidence="1" id="KW-0805">Transcription regulation</keyword>
<dbReference type="InterPro" id="IPR018060">
    <property type="entry name" value="HTH_AraC"/>
</dbReference>
<keyword evidence="3" id="KW-0804">Transcription</keyword>
<keyword evidence="7" id="KW-1185">Reference proteome</keyword>
<keyword evidence="4" id="KW-0812">Transmembrane</keyword>
<gene>
    <name evidence="6" type="ORF">GCM10007923_31960</name>
</gene>
<dbReference type="Gene3D" id="1.10.10.60">
    <property type="entry name" value="Homeodomain-like"/>
    <property type="match status" value="1"/>
</dbReference>
<keyword evidence="4" id="KW-0472">Membrane</keyword>
<dbReference type="Pfam" id="PF12833">
    <property type="entry name" value="HTH_18"/>
    <property type="match status" value="1"/>
</dbReference>
<evidence type="ECO:0000313" key="7">
    <source>
        <dbReference type="Proteomes" id="UP001156702"/>
    </source>
</evidence>
<feature type="domain" description="HTH araC/xylS-type" evidence="5">
    <location>
        <begin position="229"/>
        <end position="334"/>
    </location>
</feature>
<dbReference type="PANTHER" id="PTHR43280:SF29">
    <property type="entry name" value="ARAC-FAMILY TRANSCRIPTIONAL REGULATOR"/>
    <property type="match status" value="1"/>
</dbReference>
<comment type="caution">
    <text evidence="6">The sequence shown here is derived from an EMBL/GenBank/DDBJ whole genome shotgun (WGS) entry which is preliminary data.</text>
</comment>
<organism evidence="6 7">
    <name type="scientific">Shinella yambaruensis</name>
    <dbReference type="NCBI Taxonomy" id="415996"/>
    <lineage>
        <taxon>Bacteria</taxon>
        <taxon>Pseudomonadati</taxon>
        <taxon>Pseudomonadota</taxon>
        <taxon>Alphaproteobacteria</taxon>
        <taxon>Hyphomicrobiales</taxon>
        <taxon>Rhizobiaceae</taxon>
        <taxon>Shinella</taxon>
    </lineage>
</organism>
<feature type="transmembrane region" description="Helical" evidence="4">
    <location>
        <begin position="31"/>
        <end position="50"/>
    </location>
</feature>
<dbReference type="Proteomes" id="UP001156702">
    <property type="component" value="Unassembled WGS sequence"/>
</dbReference>
<evidence type="ECO:0000256" key="1">
    <source>
        <dbReference type="ARBA" id="ARBA00023015"/>
    </source>
</evidence>
<keyword evidence="4" id="KW-1133">Transmembrane helix</keyword>
<dbReference type="PROSITE" id="PS01124">
    <property type="entry name" value="HTH_ARAC_FAMILY_2"/>
    <property type="match status" value="1"/>
</dbReference>
<dbReference type="EMBL" id="BSOP01000021">
    <property type="protein sequence ID" value="GLR51985.1"/>
    <property type="molecule type" value="Genomic_DNA"/>
</dbReference>
<sequence length="338" mass="36480">MPAIPLPFIIALLLAVLLLKLVLLRQTALRPAIGFVAACMVVAFAVGARWSFDAPFVRFLQPVLAAALPPIAWLCFTAGHTERGRARWLYLLPVALALLLSATWQVWRSPVDLLLALLYVGYGLALLRLARAGPDGFAAARLSDTARAENAARMAGGTLVVSALVDLLIAVDFGLYSGDHAALIVAAGNILLLPVLAYAVATIGRSLPADAAGETAPADLPRAPTEDDSRIVEAIDRLMREKELFRDPDLTLNRIARRAGLPPRQISGAVNRRENRNVSQLVNGYRIEAAKRLLAETDLPVTAVMFEAGFQTKSNFNREFLKATGRCPSDYRRAPTAG</sequence>
<protein>
    <submittedName>
        <fullName evidence="6">AraC family transcriptional regulator</fullName>
    </submittedName>
</protein>
<keyword evidence="2" id="KW-0238">DNA-binding</keyword>
<evidence type="ECO:0000256" key="4">
    <source>
        <dbReference type="SAM" id="Phobius"/>
    </source>
</evidence>